<gene>
    <name evidence="3" type="ORF">H9S92_13235</name>
</gene>
<proteinExistence type="predicted"/>
<dbReference type="InterPro" id="IPR043906">
    <property type="entry name" value="Gfo/Idh/MocA_OxRdtase_bact_C"/>
</dbReference>
<dbReference type="Gene3D" id="3.40.50.720">
    <property type="entry name" value="NAD(P)-binding Rossmann-like Domain"/>
    <property type="match status" value="1"/>
</dbReference>
<dbReference type="Gene3D" id="3.30.360.10">
    <property type="entry name" value="Dihydrodipicolinate Reductase, domain 2"/>
    <property type="match status" value="1"/>
</dbReference>
<dbReference type="SUPFAM" id="SSF51735">
    <property type="entry name" value="NAD(P)-binding Rossmann-fold domains"/>
    <property type="match status" value="1"/>
</dbReference>
<name>A0A923PQY8_9BACT</name>
<organism evidence="3 4">
    <name type="scientific">Neolewinella lacunae</name>
    <dbReference type="NCBI Taxonomy" id="1517758"/>
    <lineage>
        <taxon>Bacteria</taxon>
        <taxon>Pseudomonadati</taxon>
        <taxon>Bacteroidota</taxon>
        <taxon>Saprospiria</taxon>
        <taxon>Saprospirales</taxon>
        <taxon>Lewinellaceae</taxon>
        <taxon>Neolewinella</taxon>
    </lineage>
</organism>
<dbReference type="RefSeq" id="WP_187467185.1">
    <property type="nucleotide sequence ID" value="NZ_JACSIT010000118.1"/>
</dbReference>
<dbReference type="PROSITE" id="PS51318">
    <property type="entry name" value="TAT"/>
    <property type="match status" value="1"/>
</dbReference>
<dbReference type="InterPro" id="IPR050463">
    <property type="entry name" value="Gfo/Idh/MocA_oxidrdct_glycsds"/>
</dbReference>
<sequence>MTKRRTFLKNAALTSLGLTLVPSWSRAGIRGYSPNAQLQIGVIGTGKQANGLASRIAQMDTAVVVAGCDVYAAKLEHFVAEQNKLQASSDTGGAADIKRYRNYQELLEHPGLDAVIVATPDHQHASICLAALARGLHVYCEKPLAHTIEEGRAVAEAVRRSGKVLQTGSMQRSQFTFQHAVALIRAGKIGQVKEVLVSVGPPPRSFDLPAEPLPAGLDWPQWIGSSVQRPFNGLLAPTLEQNIWPKWRDFAEFGGGMVTDWGAHMFDIVQWALDKDRTGPARFFPPSGINPQQGLTFFYEDGTRVEHRTFGRGNAVRFIGTEGSLDVSRGFVDSTVKGLIRRADWKDKDVIHPNIAHLADFFRGIQEGSAVICPAETGHRTASICTLANIAYRLQRPLHWDPATERLLDDPAANRLLGDAYRTSLA</sequence>
<feature type="domain" description="Gfo/Idh/MocA-like oxidoreductase N-terminal" evidence="1">
    <location>
        <begin position="39"/>
        <end position="168"/>
    </location>
</feature>
<evidence type="ECO:0000259" key="1">
    <source>
        <dbReference type="Pfam" id="PF01408"/>
    </source>
</evidence>
<dbReference type="EMBL" id="JACSIT010000118">
    <property type="protein sequence ID" value="MBC6995137.1"/>
    <property type="molecule type" value="Genomic_DNA"/>
</dbReference>
<protein>
    <submittedName>
        <fullName evidence="3">Gfo/Idh/MocA family oxidoreductase</fullName>
    </submittedName>
</protein>
<evidence type="ECO:0000259" key="2">
    <source>
        <dbReference type="Pfam" id="PF19051"/>
    </source>
</evidence>
<evidence type="ECO:0000313" key="4">
    <source>
        <dbReference type="Proteomes" id="UP000650081"/>
    </source>
</evidence>
<dbReference type="PANTHER" id="PTHR43818:SF5">
    <property type="entry name" value="OXIDOREDUCTASE FAMILY PROTEIN"/>
    <property type="match status" value="1"/>
</dbReference>
<reference evidence="3" key="1">
    <citation type="submission" date="2020-08" db="EMBL/GenBank/DDBJ databases">
        <title>Lewinella bacteria from marine environments.</title>
        <authorList>
            <person name="Zhong Y."/>
        </authorList>
    </citation>
    <scope>NUCLEOTIDE SEQUENCE</scope>
    <source>
        <strain evidence="3">KCTC 42187</strain>
    </source>
</reference>
<evidence type="ECO:0000313" key="3">
    <source>
        <dbReference type="EMBL" id="MBC6995137.1"/>
    </source>
</evidence>
<feature type="domain" description="Gfo/Idh/MocA-like oxidoreductase bacterial type C-terminal" evidence="2">
    <location>
        <begin position="207"/>
        <end position="424"/>
    </location>
</feature>
<dbReference type="Proteomes" id="UP000650081">
    <property type="component" value="Unassembled WGS sequence"/>
</dbReference>
<dbReference type="PANTHER" id="PTHR43818">
    <property type="entry name" value="BCDNA.GH03377"/>
    <property type="match status" value="1"/>
</dbReference>
<dbReference type="Pfam" id="PF19051">
    <property type="entry name" value="GFO_IDH_MocA_C2"/>
    <property type="match status" value="1"/>
</dbReference>
<comment type="caution">
    <text evidence="3">The sequence shown here is derived from an EMBL/GenBank/DDBJ whole genome shotgun (WGS) entry which is preliminary data.</text>
</comment>
<dbReference type="SUPFAM" id="SSF55347">
    <property type="entry name" value="Glyceraldehyde-3-phosphate dehydrogenase-like, C-terminal domain"/>
    <property type="match status" value="1"/>
</dbReference>
<dbReference type="GO" id="GO:0000166">
    <property type="term" value="F:nucleotide binding"/>
    <property type="evidence" value="ECO:0007669"/>
    <property type="project" value="InterPro"/>
</dbReference>
<dbReference type="InterPro" id="IPR000683">
    <property type="entry name" value="Gfo/Idh/MocA-like_OxRdtase_N"/>
</dbReference>
<dbReference type="InterPro" id="IPR036291">
    <property type="entry name" value="NAD(P)-bd_dom_sf"/>
</dbReference>
<dbReference type="AlphaFoldDB" id="A0A923PQY8"/>
<accession>A0A923PQY8</accession>
<dbReference type="InterPro" id="IPR006311">
    <property type="entry name" value="TAT_signal"/>
</dbReference>
<dbReference type="Pfam" id="PF01408">
    <property type="entry name" value="GFO_IDH_MocA"/>
    <property type="match status" value="1"/>
</dbReference>
<keyword evidence="4" id="KW-1185">Reference proteome</keyword>